<accession>A0ABR4J9C8</accession>
<gene>
    <name evidence="2" type="ORF">BJX68DRAFT_273419</name>
</gene>
<protein>
    <recommendedName>
        <fullName evidence="1">Arrestin-like N-terminal domain-containing protein</fullName>
    </recommendedName>
</protein>
<dbReference type="SUPFAM" id="SSF48403">
    <property type="entry name" value="Ankyrin repeat"/>
    <property type="match status" value="1"/>
</dbReference>
<dbReference type="Proteomes" id="UP001610444">
    <property type="component" value="Unassembled WGS sequence"/>
</dbReference>
<name>A0ABR4J9C8_9EURO</name>
<dbReference type="CDD" id="cd22952">
    <property type="entry name" value="ART10-like"/>
    <property type="match status" value="1"/>
</dbReference>
<evidence type="ECO:0000313" key="3">
    <source>
        <dbReference type="Proteomes" id="UP001610444"/>
    </source>
</evidence>
<proteinExistence type="predicted"/>
<dbReference type="EMBL" id="JBFXLR010000111">
    <property type="protein sequence ID" value="KAL2836646.1"/>
    <property type="molecule type" value="Genomic_DNA"/>
</dbReference>
<sequence length="979" mass="110033">MGIYLDIQGIESGRIFTPNEAVKGVVRLELHRATVVSDLTLSLEGTTRTALIEKGPAFILGNDVPKVADESHQLFKTSKVLFPPSHTSFIARGYTLSEGQYAFPFEINFPLLAECSTSQPELRHQEAILPPSFETRAVKGAHASVAYTLRVALKRRTHVRKVISQEQNLSFLPFDPAAALLSSLGTGFHIRQRGLYISPQSSLGYSQTALPILLLEAKLPSPPVLYSSQRLPLQLCVRSLPTRIHHVLPIKLQSLLINLRSTTDILADIHNTSWTSSRRVLELHGLDDTIACDRESDVLSEIKPGVIQSVTLPDSLPSFTTCIIEHKHSLEIDATFSLSEPNNLSSIKLVINVEFGTGLTDYNTIPVWMEHVPWLLLIFNSIVGREAREARAQLVAAQSQLLHAHLSGNQARINDANTAVARVTDVHTAAPTERAVETAARIRQQPEIQRRYSLATSYLENLPDRDLIFLMKVHPELTGLIFQYALPERWVDAAMWTQTREDVVNWQFLMARRVELNRLTRSIQRRNQGHQEFMELVEIALRIGERDMRTAARTLDRLMEEQARLDPFHGAVANLSPVELWYRKTKKQVIWNQVARIRELYRGLGYLQDLPRDMPVMRPIPIPPTNAMSLKAAQRSPGILDQLIMEDCHEALIMLRRLGIFNPIGYTRMGHSYLHHALTNKAFRVARMICSLYTPQDWVSSSIIPDITPCHCCDENAGQVHRNIELLAEHKWVNQFVRAFFNIVHPSAGINLSQTPTIVVACGSNSVTHGGTPWHLAATNRNITFPVFLDNRIHDHIFTPDFNNRLPLDIAIMDDKYVAAQRLIQLGHSLREPIYSLLLTLPSPNNRYFQLLFNELGAKINTIHRTTTHTIHGNRSWAKFGPLLHDVVRAMHSVNAPLQAKVTALRQWGVANHRKVTQKTRPISAVISANTTKGVRLIEAIKEGNAVAQGDPQALDGADRNASKVALIFHVSRSIIDLL</sequence>
<organism evidence="2 3">
    <name type="scientific">Aspergillus pseudodeflectus</name>
    <dbReference type="NCBI Taxonomy" id="176178"/>
    <lineage>
        <taxon>Eukaryota</taxon>
        <taxon>Fungi</taxon>
        <taxon>Dikarya</taxon>
        <taxon>Ascomycota</taxon>
        <taxon>Pezizomycotina</taxon>
        <taxon>Eurotiomycetes</taxon>
        <taxon>Eurotiomycetidae</taxon>
        <taxon>Eurotiales</taxon>
        <taxon>Aspergillaceae</taxon>
        <taxon>Aspergillus</taxon>
        <taxon>Aspergillus subgen. Nidulantes</taxon>
    </lineage>
</organism>
<dbReference type="RefSeq" id="XP_070892176.1">
    <property type="nucleotide sequence ID" value="XM_071047458.1"/>
</dbReference>
<dbReference type="InterPro" id="IPR014752">
    <property type="entry name" value="Arrestin-like_C"/>
</dbReference>
<dbReference type="PANTHER" id="PTHR11188:SF166">
    <property type="entry name" value="ARRESTIN (OR S-ANTIGEN), N-TERMINAL DOMAIN PROTEIN (AFU_ORTHOLOGUE AFUA_7G02050)"/>
    <property type="match status" value="1"/>
</dbReference>
<dbReference type="InterPro" id="IPR011021">
    <property type="entry name" value="Arrestin-like_N"/>
</dbReference>
<comment type="caution">
    <text evidence="2">The sequence shown here is derived from an EMBL/GenBank/DDBJ whole genome shotgun (WGS) entry which is preliminary data.</text>
</comment>
<keyword evidence="3" id="KW-1185">Reference proteome</keyword>
<reference evidence="2 3" key="1">
    <citation type="submission" date="2024-07" db="EMBL/GenBank/DDBJ databases">
        <title>Section-level genome sequencing and comparative genomics of Aspergillus sections Usti and Cavernicolus.</title>
        <authorList>
            <consortium name="Lawrence Berkeley National Laboratory"/>
            <person name="Nybo J.L."/>
            <person name="Vesth T.C."/>
            <person name="Theobald S."/>
            <person name="Frisvad J.C."/>
            <person name="Larsen T.O."/>
            <person name="Kjaerboelling I."/>
            <person name="Rothschild-Mancinelli K."/>
            <person name="Lyhne E.K."/>
            <person name="Kogle M.E."/>
            <person name="Barry K."/>
            <person name="Clum A."/>
            <person name="Na H."/>
            <person name="Ledsgaard L."/>
            <person name="Lin J."/>
            <person name="Lipzen A."/>
            <person name="Kuo A."/>
            <person name="Riley R."/>
            <person name="Mondo S."/>
            <person name="LaButti K."/>
            <person name="Haridas S."/>
            <person name="Pangalinan J."/>
            <person name="Salamov A.A."/>
            <person name="Simmons B.A."/>
            <person name="Magnuson J.K."/>
            <person name="Chen J."/>
            <person name="Drula E."/>
            <person name="Henrissat B."/>
            <person name="Wiebenga A."/>
            <person name="Lubbers R.J."/>
            <person name="Gomes A.C."/>
            <person name="Macurrencykelacurrency M.R."/>
            <person name="Stajich J."/>
            <person name="Grigoriev I.V."/>
            <person name="Mortensen U.H."/>
            <person name="De vries R.P."/>
            <person name="Baker S.E."/>
            <person name="Andersen M.R."/>
        </authorList>
    </citation>
    <scope>NUCLEOTIDE SEQUENCE [LARGE SCALE GENOMIC DNA]</scope>
    <source>
        <strain evidence="2 3">CBS 756.74</strain>
    </source>
</reference>
<feature type="domain" description="Arrestin-like N-terminal" evidence="1">
    <location>
        <begin position="11"/>
        <end position="164"/>
    </location>
</feature>
<dbReference type="InterPro" id="IPR036770">
    <property type="entry name" value="Ankyrin_rpt-contain_sf"/>
</dbReference>
<dbReference type="Pfam" id="PF00339">
    <property type="entry name" value="Arrestin_N"/>
    <property type="match status" value="1"/>
</dbReference>
<dbReference type="InterPro" id="IPR050357">
    <property type="entry name" value="Arrestin_domain-protein"/>
</dbReference>
<dbReference type="PANTHER" id="PTHR11188">
    <property type="entry name" value="ARRESTIN DOMAIN CONTAINING PROTEIN"/>
    <property type="match status" value="1"/>
</dbReference>
<dbReference type="Gene3D" id="2.60.40.640">
    <property type="match status" value="1"/>
</dbReference>
<evidence type="ECO:0000313" key="2">
    <source>
        <dbReference type="EMBL" id="KAL2836646.1"/>
    </source>
</evidence>
<dbReference type="GeneID" id="98162622"/>
<evidence type="ECO:0000259" key="1">
    <source>
        <dbReference type="Pfam" id="PF00339"/>
    </source>
</evidence>